<evidence type="ECO:0000313" key="2">
    <source>
        <dbReference type="EMBL" id="GAI29394.1"/>
    </source>
</evidence>
<dbReference type="GO" id="GO:0006427">
    <property type="term" value="P:histidyl-tRNA aminoacylation"/>
    <property type="evidence" value="ECO:0007669"/>
    <property type="project" value="TreeGrafter"/>
</dbReference>
<dbReference type="InterPro" id="IPR004516">
    <property type="entry name" value="HisRS/HisZ"/>
</dbReference>
<name>X1PEQ1_9ZZZZ</name>
<sequence>MLYRAPRGTSDILPKEQAYWRYMEQKVAHIGQLYGYERIDDPAFEDTRLFARSVGEDTDIVKKEMYTFEDRGGSLLTLRPEGTAPVCRAYLEHGLHNLPQPVKLYYIASIFRYERPQAGRYRQHYQFGYEAIGDDDPALDAEVIDMAWQFFLSVNLRHLSLQLNSIGCKKCRPGYIAALKDYYADHTHQLCSDCKTRLKINPLRLLDCKKPSCQQLADSAPRSIDYLCPECEEHF</sequence>
<dbReference type="PROSITE" id="PS50862">
    <property type="entry name" value="AA_TRNA_LIGASE_II"/>
    <property type="match status" value="1"/>
</dbReference>
<dbReference type="PANTHER" id="PTHR43707">
    <property type="entry name" value="HISTIDYL-TRNA SYNTHETASE"/>
    <property type="match status" value="1"/>
</dbReference>
<dbReference type="InterPro" id="IPR006195">
    <property type="entry name" value="aa-tRNA-synth_II"/>
</dbReference>
<dbReference type="CDD" id="cd00773">
    <property type="entry name" value="HisRS-like_core"/>
    <property type="match status" value="1"/>
</dbReference>
<feature type="non-terminal residue" evidence="2">
    <location>
        <position position="235"/>
    </location>
</feature>
<dbReference type="InterPro" id="IPR041715">
    <property type="entry name" value="HisRS-like_core"/>
</dbReference>
<dbReference type="GO" id="GO:0005737">
    <property type="term" value="C:cytoplasm"/>
    <property type="evidence" value="ECO:0007669"/>
    <property type="project" value="InterPro"/>
</dbReference>
<proteinExistence type="predicted"/>
<gene>
    <name evidence="2" type="ORF">S06H3_34367</name>
</gene>
<dbReference type="AlphaFoldDB" id="X1PEQ1"/>
<reference evidence="2" key="1">
    <citation type="journal article" date="2014" name="Front. Microbiol.">
        <title>High frequency of phylogenetically diverse reductive dehalogenase-homologous genes in deep subseafloor sedimentary metagenomes.</title>
        <authorList>
            <person name="Kawai M."/>
            <person name="Futagami T."/>
            <person name="Toyoda A."/>
            <person name="Takaki Y."/>
            <person name="Nishi S."/>
            <person name="Hori S."/>
            <person name="Arai W."/>
            <person name="Tsubouchi T."/>
            <person name="Morono Y."/>
            <person name="Uchiyama I."/>
            <person name="Ito T."/>
            <person name="Fujiyama A."/>
            <person name="Inagaki F."/>
            <person name="Takami H."/>
        </authorList>
    </citation>
    <scope>NUCLEOTIDE SEQUENCE</scope>
    <source>
        <strain evidence="2">Expedition CK06-06</strain>
    </source>
</reference>
<dbReference type="InterPro" id="IPR045864">
    <property type="entry name" value="aa-tRNA-synth_II/BPL/LPL"/>
</dbReference>
<feature type="domain" description="Aminoacyl-transfer RNA synthetases class-II family profile" evidence="1">
    <location>
        <begin position="16"/>
        <end position="235"/>
    </location>
</feature>
<dbReference type="SUPFAM" id="SSF55681">
    <property type="entry name" value="Class II aaRS and biotin synthetases"/>
    <property type="match status" value="1"/>
</dbReference>
<dbReference type="Gene3D" id="3.30.930.10">
    <property type="entry name" value="Bira Bifunctional Protein, Domain 2"/>
    <property type="match status" value="1"/>
</dbReference>
<accession>X1PEQ1</accession>
<organism evidence="2">
    <name type="scientific">marine sediment metagenome</name>
    <dbReference type="NCBI Taxonomy" id="412755"/>
    <lineage>
        <taxon>unclassified sequences</taxon>
        <taxon>metagenomes</taxon>
        <taxon>ecological metagenomes</taxon>
    </lineage>
</organism>
<dbReference type="PANTHER" id="PTHR43707:SF1">
    <property type="entry name" value="HISTIDINE--TRNA LIGASE, MITOCHONDRIAL-RELATED"/>
    <property type="match status" value="1"/>
</dbReference>
<dbReference type="EMBL" id="BARV01020623">
    <property type="protein sequence ID" value="GAI29394.1"/>
    <property type="molecule type" value="Genomic_DNA"/>
</dbReference>
<dbReference type="GO" id="GO:0004821">
    <property type="term" value="F:histidine-tRNA ligase activity"/>
    <property type="evidence" value="ECO:0007669"/>
    <property type="project" value="TreeGrafter"/>
</dbReference>
<comment type="caution">
    <text evidence="2">The sequence shown here is derived from an EMBL/GenBank/DDBJ whole genome shotgun (WGS) entry which is preliminary data.</text>
</comment>
<protein>
    <recommendedName>
        <fullName evidence="1">Aminoacyl-transfer RNA synthetases class-II family profile domain-containing protein</fullName>
    </recommendedName>
</protein>
<evidence type="ECO:0000259" key="1">
    <source>
        <dbReference type="PROSITE" id="PS50862"/>
    </source>
</evidence>
<dbReference type="Pfam" id="PF13393">
    <property type="entry name" value="tRNA-synt_His"/>
    <property type="match status" value="1"/>
</dbReference>